<keyword evidence="2" id="KW-1185">Reference proteome</keyword>
<accession>A0ACC0YZX3</accession>
<protein>
    <submittedName>
        <fullName evidence="1">Uncharacterized protein</fullName>
    </submittedName>
</protein>
<proteinExistence type="predicted"/>
<gene>
    <name evidence="1" type="ORF">Pint_17794</name>
</gene>
<evidence type="ECO:0000313" key="1">
    <source>
        <dbReference type="EMBL" id="KAJ0043466.1"/>
    </source>
</evidence>
<dbReference type="Proteomes" id="UP001163603">
    <property type="component" value="Chromosome 4"/>
</dbReference>
<comment type="caution">
    <text evidence="1">The sequence shown here is derived from an EMBL/GenBank/DDBJ whole genome shotgun (WGS) entry which is preliminary data.</text>
</comment>
<evidence type="ECO:0000313" key="2">
    <source>
        <dbReference type="Proteomes" id="UP001163603"/>
    </source>
</evidence>
<sequence>MNKIGPLHGLTHWGCHKPFLFYNIPRKKIEPFGESPCINFSLGKGDI</sequence>
<dbReference type="EMBL" id="CM047739">
    <property type="protein sequence ID" value="KAJ0043466.1"/>
    <property type="molecule type" value="Genomic_DNA"/>
</dbReference>
<name>A0ACC0YZX3_9ROSI</name>
<organism evidence="1 2">
    <name type="scientific">Pistacia integerrima</name>
    <dbReference type="NCBI Taxonomy" id="434235"/>
    <lineage>
        <taxon>Eukaryota</taxon>
        <taxon>Viridiplantae</taxon>
        <taxon>Streptophyta</taxon>
        <taxon>Embryophyta</taxon>
        <taxon>Tracheophyta</taxon>
        <taxon>Spermatophyta</taxon>
        <taxon>Magnoliopsida</taxon>
        <taxon>eudicotyledons</taxon>
        <taxon>Gunneridae</taxon>
        <taxon>Pentapetalae</taxon>
        <taxon>rosids</taxon>
        <taxon>malvids</taxon>
        <taxon>Sapindales</taxon>
        <taxon>Anacardiaceae</taxon>
        <taxon>Pistacia</taxon>
    </lineage>
</organism>
<reference evidence="2" key="1">
    <citation type="journal article" date="2023" name="G3 (Bethesda)">
        <title>Genome assembly and association tests identify interacting loci associated with vigor, precocity, and sex in interspecific pistachio rootstocks.</title>
        <authorList>
            <person name="Palmer W."/>
            <person name="Jacygrad E."/>
            <person name="Sagayaradj S."/>
            <person name="Cavanaugh K."/>
            <person name="Han R."/>
            <person name="Bertier L."/>
            <person name="Beede B."/>
            <person name="Kafkas S."/>
            <person name="Golino D."/>
            <person name="Preece J."/>
            <person name="Michelmore R."/>
        </authorList>
    </citation>
    <scope>NUCLEOTIDE SEQUENCE [LARGE SCALE GENOMIC DNA]</scope>
</reference>